<dbReference type="RefSeq" id="WP_207336260.1">
    <property type="nucleotide sequence ID" value="NZ_JAFMYU010000011.1"/>
</dbReference>
<reference evidence="1 2" key="1">
    <citation type="submission" date="2021-03" db="EMBL/GenBank/DDBJ databases">
        <title>Fibrella sp. HMF5036 genome sequencing and assembly.</title>
        <authorList>
            <person name="Kang H."/>
            <person name="Kim H."/>
            <person name="Bae S."/>
            <person name="Joh K."/>
        </authorList>
    </citation>
    <scope>NUCLEOTIDE SEQUENCE [LARGE SCALE GENOMIC DNA]</scope>
    <source>
        <strain evidence="1 2">HMF5036</strain>
    </source>
</reference>
<comment type="caution">
    <text evidence="1">The sequence shown here is derived from an EMBL/GenBank/DDBJ whole genome shotgun (WGS) entry which is preliminary data.</text>
</comment>
<dbReference type="EMBL" id="JAFMYU010000011">
    <property type="protein sequence ID" value="MBO0932295.1"/>
    <property type="molecule type" value="Genomic_DNA"/>
</dbReference>
<gene>
    <name evidence="1" type="ORF">J2I48_14880</name>
</gene>
<dbReference type="Pfam" id="PF10677">
    <property type="entry name" value="DUF2490"/>
    <property type="match status" value="1"/>
</dbReference>
<keyword evidence="2" id="KW-1185">Reference proteome</keyword>
<evidence type="ECO:0000313" key="1">
    <source>
        <dbReference type="EMBL" id="MBO0932295.1"/>
    </source>
</evidence>
<sequence length="272" mass="31375">MTYAAYKTSRHWCLVAQCWLLLLALLSGGPLVAQNTRLTDRNTIGWLTNTTTLQFADRWSGHLEYQFRRDNFLQSPQQNLFRTGVNYRVSDRLTLRVGYAWVETFAYGNYPIQAAGRTFPEHRLYQMATLTNPVGRVDISHRFMLEQRWIGRFLTPESPRPDETVYVNRLRYMVRGQLPLSKVSSSAGGKTAYVAAYNEVFIGFGENVNENVFDQNRLGLLVGYRASPTFRVEGGFLQQLVQLPREINGRNVFQYNNGFILNTVVNLDLRRQ</sequence>
<proteinExistence type="predicted"/>
<dbReference type="Proteomes" id="UP000664795">
    <property type="component" value="Unassembled WGS sequence"/>
</dbReference>
<name>A0A939G8G8_9BACT</name>
<evidence type="ECO:0000313" key="2">
    <source>
        <dbReference type="Proteomes" id="UP000664795"/>
    </source>
</evidence>
<dbReference type="InterPro" id="IPR019619">
    <property type="entry name" value="DUF2490"/>
</dbReference>
<protein>
    <submittedName>
        <fullName evidence="1">DUF2490 domain-containing protein</fullName>
    </submittedName>
</protein>
<organism evidence="1 2">
    <name type="scientific">Fibrella aquatilis</name>
    <dbReference type="NCBI Taxonomy" id="2817059"/>
    <lineage>
        <taxon>Bacteria</taxon>
        <taxon>Pseudomonadati</taxon>
        <taxon>Bacteroidota</taxon>
        <taxon>Cytophagia</taxon>
        <taxon>Cytophagales</taxon>
        <taxon>Spirosomataceae</taxon>
        <taxon>Fibrella</taxon>
    </lineage>
</organism>
<accession>A0A939G8G8</accession>
<dbReference type="AlphaFoldDB" id="A0A939G8G8"/>